<dbReference type="AlphaFoldDB" id="J0WV75"/>
<protein>
    <recommendedName>
        <fullName evidence="2">F-box domain-containing protein</fullName>
    </recommendedName>
</protein>
<dbReference type="EMBL" id="JH687833">
    <property type="protein sequence ID" value="EJD37937.1"/>
    <property type="molecule type" value="Genomic_DNA"/>
</dbReference>
<dbReference type="Proteomes" id="UP000006514">
    <property type="component" value="Unassembled WGS sequence"/>
</dbReference>
<name>J0WV75_AURST</name>
<dbReference type="Pfam" id="PF12937">
    <property type="entry name" value="F-box-like"/>
    <property type="match status" value="1"/>
</dbReference>
<evidence type="ECO:0000313" key="3">
    <source>
        <dbReference type="EMBL" id="EJD37937.1"/>
    </source>
</evidence>
<dbReference type="SUPFAM" id="SSF81383">
    <property type="entry name" value="F-box domain"/>
    <property type="match status" value="1"/>
</dbReference>
<organism evidence="3 4">
    <name type="scientific">Auricularia subglabra (strain TFB-10046 / SS5)</name>
    <name type="common">White-rot fungus</name>
    <name type="synonym">Auricularia delicata (strain TFB10046)</name>
    <dbReference type="NCBI Taxonomy" id="717982"/>
    <lineage>
        <taxon>Eukaryota</taxon>
        <taxon>Fungi</taxon>
        <taxon>Dikarya</taxon>
        <taxon>Basidiomycota</taxon>
        <taxon>Agaricomycotina</taxon>
        <taxon>Agaricomycetes</taxon>
        <taxon>Auriculariales</taxon>
        <taxon>Auriculariaceae</taxon>
        <taxon>Auricularia</taxon>
    </lineage>
</organism>
<evidence type="ECO:0000259" key="2">
    <source>
        <dbReference type="Pfam" id="PF12937"/>
    </source>
</evidence>
<evidence type="ECO:0000256" key="1">
    <source>
        <dbReference type="SAM" id="MobiDB-lite"/>
    </source>
</evidence>
<dbReference type="InterPro" id="IPR036047">
    <property type="entry name" value="F-box-like_dom_sf"/>
</dbReference>
<feature type="domain" description="F-box" evidence="2">
    <location>
        <begin position="24"/>
        <end position="66"/>
    </location>
</feature>
<gene>
    <name evidence="3" type="ORF">AURDEDRAFT_173075</name>
</gene>
<dbReference type="Gene3D" id="1.20.1280.50">
    <property type="match status" value="1"/>
</dbReference>
<evidence type="ECO:0000313" key="4">
    <source>
        <dbReference type="Proteomes" id="UP000006514"/>
    </source>
</evidence>
<dbReference type="KEGG" id="adl:AURDEDRAFT_173075"/>
<keyword evidence="4" id="KW-1185">Reference proteome</keyword>
<dbReference type="InParanoid" id="J0WV75"/>
<sequence length="498" mass="55021">MDGSPQSASADPRPDTTPPCSPNILPPELLCEIFAHLDRFADCVASTMVCRTWRMASLAAPAQLWNYVVSEGRKPDVLAQVLARAANVPICVTVTVLNTNASHLASAFQLHMHHIAHLSIHIGEDLQPDAARWLVVALSSPAPILETLIVMDIFGAIPAALYGAPPETSIMSAPELSSFKLFGEAFYYALPTLWPSLTQFLYAPPSEVLTTAVIDEHIALMDSLEILGIELGAWTDPQWTSNAIRMPASLQTLHLVCRSETLDLHELLQRIFPCSVRLLTIDYVLGCDVTVATELVAFMCDRFSPRDIAIFSSTSSNDIVLEVESDNGLVWEIYCISLIFERAMFSNVRTLSISDPEWARLHGRVPAPLLVSLSVRIITPYFMVEDGHKSLFLDMTASGLLVCPQLHTLVFETVPRGSLYSLGHMPTLAPEMLTEFMHNKVVFERERLAVLRLNGIDLLQAVVESVITLLGHVDDIQFGPGSNLNERDMKRMPLGWDL</sequence>
<proteinExistence type="predicted"/>
<reference evidence="4" key="1">
    <citation type="journal article" date="2012" name="Science">
        <title>The Paleozoic origin of enzymatic lignin decomposition reconstructed from 31 fungal genomes.</title>
        <authorList>
            <person name="Floudas D."/>
            <person name="Binder M."/>
            <person name="Riley R."/>
            <person name="Barry K."/>
            <person name="Blanchette R.A."/>
            <person name="Henrissat B."/>
            <person name="Martinez A.T."/>
            <person name="Otillar R."/>
            <person name="Spatafora J.W."/>
            <person name="Yadav J.S."/>
            <person name="Aerts A."/>
            <person name="Benoit I."/>
            <person name="Boyd A."/>
            <person name="Carlson A."/>
            <person name="Copeland A."/>
            <person name="Coutinho P.M."/>
            <person name="de Vries R.P."/>
            <person name="Ferreira P."/>
            <person name="Findley K."/>
            <person name="Foster B."/>
            <person name="Gaskell J."/>
            <person name="Glotzer D."/>
            <person name="Gorecki P."/>
            <person name="Heitman J."/>
            <person name="Hesse C."/>
            <person name="Hori C."/>
            <person name="Igarashi K."/>
            <person name="Jurgens J.A."/>
            <person name="Kallen N."/>
            <person name="Kersten P."/>
            <person name="Kohler A."/>
            <person name="Kuees U."/>
            <person name="Kumar T.K.A."/>
            <person name="Kuo A."/>
            <person name="LaButti K."/>
            <person name="Larrondo L.F."/>
            <person name="Lindquist E."/>
            <person name="Ling A."/>
            <person name="Lombard V."/>
            <person name="Lucas S."/>
            <person name="Lundell T."/>
            <person name="Martin R."/>
            <person name="McLaughlin D.J."/>
            <person name="Morgenstern I."/>
            <person name="Morin E."/>
            <person name="Murat C."/>
            <person name="Nagy L.G."/>
            <person name="Nolan M."/>
            <person name="Ohm R.A."/>
            <person name="Patyshakuliyeva A."/>
            <person name="Rokas A."/>
            <person name="Ruiz-Duenas F.J."/>
            <person name="Sabat G."/>
            <person name="Salamov A."/>
            <person name="Samejima M."/>
            <person name="Schmutz J."/>
            <person name="Slot J.C."/>
            <person name="St John F."/>
            <person name="Stenlid J."/>
            <person name="Sun H."/>
            <person name="Sun S."/>
            <person name="Syed K."/>
            <person name="Tsang A."/>
            <person name="Wiebenga A."/>
            <person name="Young D."/>
            <person name="Pisabarro A."/>
            <person name="Eastwood D.C."/>
            <person name="Martin F."/>
            <person name="Cullen D."/>
            <person name="Grigoriev I.V."/>
            <person name="Hibbett D.S."/>
        </authorList>
    </citation>
    <scope>NUCLEOTIDE SEQUENCE [LARGE SCALE GENOMIC DNA]</scope>
    <source>
        <strain evidence="4">TFB10046</strain>
    </source>
</reference>
<feature type="region of interest" description="Disordered" evidence="1">
    <location>
        <begin position="1"/>
        <end position="21"/>
    </location>
</feature>
<accession>J0WV75</accession>
<dbReference type="InterPro" id="IPR001810">
    <property type="entry name" value="F-box_dom"/>
</dbReference>